<organism evidence="2 3">
    <name type="scientific">Roseivirga echinicomitans</name>
    <dbReference type="NCBI Taxonomy" id="296218"/>
    <lineage>
        <taxon>Bacteria</taxon>
        <taxon>Pseudomonadati</taxon>
        <taxon>Bacteroidota</taxon>
        <taxon>Cytophagia</taxon>
        <taxon>Cytophagales</taxon>
        <taxon>Roseivirgaceae</taxon>
        <taxon>Roseivirga</taxon>
    </lineage>
</organism>
<accession>A0A150WYH5</accession>
<dbReference type="Gene3D" id="2.60.120.10">
    <property type="entry name" value="Jelly Rolls"/>
    <property type="match status" value="1"/>
</dbReference>
<dbReference type="SUPFAM" id="SSF51182">
    <property type="entry name" value="RmlC-like cupins"/>
    <property type="match status" value="1"/>
</dbReference>
<keyword evidence="3" id="KW-1185">Reference proteome</keyword>
<dbReference type="Pfam" id="PF07883">
    <property type="entry name" value="Cupin_2"/>
    <property type="match status" value="1"/>
</dbReference>
<evidence type="ECO:0000259" key="1">
    <source>
        <dbReference type="Pfam" id="PF07883"/>
    </source>
</evidence>
<protein>
    <recommendedName>
        <fullName evidence="1">Cupin type-2 domain-containing protein</fullName>
    </recommendedName>
</protein>
<proteinExistence type="predicted"/>
<sequence length="144" mass="16791">MTSKEIIRKGEGENYNYSQDHCFIKLSSRQTNGELCIVEDTIKPGFHLKRHHHKIMTEVFYMLVGDLELIFDDETIILREGDTITVPPNVWHEAKSVDGGKMLTIFKNGEFDIFLEQLSTMTEDDFSNQELMKSFSTKFDIYEE</sequence>
<dbReference type="PANTHER" id="PTHR36440">
    <property type="entry name" value="PUTATIVE (AFU_ORTHOLOGUE AFUA_8G07350)-RELATED"/>
    <property type="match status" value="1"/>
</dbReference>
<dbReference type="InterPro" id="IPR013096">
    <property type="entry name" value="Cupin_2"/>
</dbReference>
<dbReference type="OrthoDB" id="9811153at2"/>
<dbReference type="InterPro" id="IPR053146">
    <property type="entry name" value="QDO-like"/>
</dbReference>
<evidence type="ECO:0000313" key="3">
    <source>
        <dbReference type="Proteomes" id="UP000075615"/>
    </source>
</evidence>
<feature type="domain" description="Cupin type-2" evidence="1">
    <location>
        <begin position="41"/>
        <end position="98"/>
    </location>
</feature>
<evidence type="ECO:0000313" key="2">
    <source>
        <dbReference type="EMBL" id="KYG71539.1"/>
    </source>
</evidence>
<comment type="caution">
    <text evidence="2">The sequence shown here is derived from an EMBL/GenBank/DDBJ whole genome shotgun (WGS) entry which is preliminary data.</text>
</comment>
<dbReference type="PANTHER" id="PTHR36440:SF1">
    <property type="entry name" value="PUTATIVE (AFU_ORTHOLOGUE AFUA_8G07350)-RELATED"/>
    <property type="match status" value="1"/>
</dbReference>
<dbReference type="Proteomes" id="UP000075615">
    <property type="component" value="Unassembled WGS sequence"/>
</dbReference>
<dbReference type="InterPro" id="IPR014710">
    <property type="entry name" value="RmlC-like_jellyroll"/>
</dbReference>
<name>A0A150WYH5_9BACT</name>
<dbReference type="AlphaFoldDB" id="A0A150WYH5"/>
<dbReference type="InterPro" id="IPR011051">
    <property type="entry name" value="RmlC_Cupin_sf"/>
</dbReference>
<dbReference type="EMBL" id="LRDB01000053">
    <property type="protein sequence ID" value="KYG71539.1"/>
    <property type="molecule type" value="Genomic_DNA"/>
</dbReference>
<dbReference type="STRING" id="296218.AWN68_12400"/>
<reference evidence="2 3" key="1">
    <citation type="submission" date="2016-01" db="EMBL/GenBank/DDBJ databases">
        <title>Genome sequencing of Roseivirga echinicomitans KMM 6058.</title>
        <authorList>
            <person name="Selvaratnam C."/>
            <person name="Thevarajoo S."/>
            <person name="Goh K.M."/>
            <person name="Ee R."/>
            <person name="Chan K.-G."/>
            <person name="Chong C.S."/>
        </authorList>
    </citation>
    <scope>NUCLEOTIDE SEQUENCE [LARGE SCALE GENOMIC DNA]</scope>
    <source>
        <strain evidence="2 3">KMM 6058</strain>
    </source>
</reference>
<gene>
    <name evidence="2" type="ORF">AWN68_12400</name>
</gene>